<proteinExistence type="predicted"/>
<evidence type="ECO:0000313" key="1">
    <source>
        <dbReference type="EMBL" id="CAG9310330.1"/>
    </source>
</evidence>
<accession>A0AAU9ILH7</accession>
<dbReference type="EMBL" id="CAJZBQ010000002">
    <property type="protein sequence ID" value="CAG9310330.1"/>
    <property type="molecule type" value="Genomic_DNA"/>
</dbReference>
<organism evidence="1 2">
    <name type="scientific">Blepharisma stoltei</name>
    <dbReference type="NCBI Taxonomy" id="1481888"/>
    <lineage>
        <taxon>Eukaryota</taxon>
        <taxon>Sar</taxon>
        <taxon>Alveolata</taxon>
        <taxon>Ciliophora</taxon>
        <taxon>Postciliodesmatophora</taxon>
        <taxon>Heterotrichea</taxon>
        <taxon>Heterotrichida</taxon>
        <taxon>Blepharismidae</taxon>
        <taxon>Blepharisma</taxon>
    </lineage>
</organism>
<protein>
    <submittedName>
        <fullName evidence="1">Uncharacterized protein</fullName>
    </submittedName>
</protein>
<name>A0AAU9ILH7_9CILI</name>
<dbReference type="AlphaFoldDB" id="A0AAU9ILH7"/>
<dbReference type="Proteomes" id="UP001162131">
    <property type="component" value="Unassembled WGS sequence"/>
</dbReference>
<reference evidence="1" key="1">
    <citation type="submission" date="2021-09" db="EMBL/GenBank/DDBJ databases">
        <authorList>
            <consortium name="AG Swart"/>
            <person name="Singh M."/>
            <person name="Singh A."/>
            <person name="Seah K."/>
            <person name="Emmerich C."/>
        </authorList>
    </citation>
    <scope>NUCLEOTIDE SEQUENCE</scope>
    <source>
        <strain evidence="1">ATCC30299</strain>
    </source>
</reference>
<gene>
    <name evidence="1" type="ORF">BSTOLATCC_MIC1182</name>
</gene>
<evidence type="ECO:0000313" key="2">
    <source>
        <dbReference type="Proteomes" id="UP001162131"/>
    </source>
</evidence>
<keyword evidence="2" id="KW-1185">Reference proteome</keyword>
<comment type="caution">
    <text evidence="1">The sequence shown here is derived from an EMBL/GenBank/DDBJ whole genome shotgun (WGS) entry which is preliminary data.</text>
</comment>
<sequence>MAQRTDQPTNIVFSGSEKPINKFINPTKIHKATSQQILINPFSEPSFQIPTVTTNTFSPHSQFPKFNKERALSYTPISMKLKFTEPSSPIAKKLSFRLESLPQQLVASKADKIDKPIIKCNSPKHFASNFDKSIRSSFAGNWKMMQSGNFLTQNPNFWGQESDGFRNEENKKLMGNKSGPVYFSAKKFKA</sequence>